<evidence type="ECO:0000313" key="3">
    <source>
        <dbReference type="Proteomes" id="UP000178315"/>
    </source>
</evidence>
<reference evidence="2 3" key="1">
    <citation type="journal article" date="2016" name="Nat. Commun.">
        <title>Thousands of microbial genomes shed light on interconnected biogeochemical processes in an aquifer system.</title>
        <authorList>
            <person name="Anantharaman K."/>
            <person name="Brown C.T."/>
            <person name="Hug L.A."/>
            <person name="Sharon I."/>
            <person name="Castelle C.J."/>
            <person name="Probst A.J."/>
            <person name="Thomas B.C."/>
            <person name="Singh A."/>
            <person name="Wilkins M.J."/>
            <person name="Karaoz U."/>
            <person name="Brodie E.L."/>
            <person name="Williams K.H."/>
            <person name="Hubbard S.S."/>
            <person name="Banfield J.F."/>
        </authorList>
    </citation>
    <scope>NUCLEOTIDE SEQUENCE [LARGE SCALE GENOMIC DNA]</scope>
</reference>
<comment type="caution">
    <text evidence="2">The sequence shown here is derived from an EMBL/GenBank/DDBJ whole genome shotgun (WGS) entry which is preliminary data.</text>
</comment>
<evidence type="ECO:0000256" key="1">
    <source>
        <dbReference type="SAM" id="MobiDB-lite"/>
    </source>
</evidence>
<name>A0A1G2A668_9BACT</name>
<protein>
    <submittedName>
        <fullName evidence="2">Uncharacterized protein</fullName>
    </submittedName>
</protein>
<proteinExistence type="predicted"/>
<accession>A0A1G2A668</accession>
<dbReference type="AlphaFoldDB" id="A0A1G2A668"/>
<sequence length="349" mass="36119">MGGFLFQRAQSILGPTSGPGDVGTPSADKGSLATTIGSSSDSSAQTSLFGQLANLKDRIDAIAPGGGGGSSLAAAGSYFDVGGKPYYCTKFDLSTGGYKSNITPINFGFDCNGGPGFSTFNADGTLPINAGPSWCVQGGICQDKRLGQTGGDPNYCNRPQNNVGVITYTSLTNGSLCAATPLYCKNGACSETVCNIDGDGDTFIAQACAGGDDCDDFDVLTNPEGTWHFTSKDYDCSTMIDSRPTTTDTNTTTYANNGGEYCFSGGGGNLATGTACSSLSCPYPTGYNPEDGYWTLDYVETASSTSRSNPCSGIPGCTNPNGYCPSSDSFIYLRVDCSCSWKHNGTEYK</sequence>
<evidence type="ECO:0000313" key="2">
    <source>
        <dbReference type="EMBL" id="OGY72231.1"/>
    </source>
</evidence>
<organism evidence="2 3">
    <name type="scientific">Candidatus Jacksonbacteria bacterium RIFCSPLOWO2_02_FULL_44_20</name>
    <dbReference type="NCBI Taxonomy" id="1798460"/>
    <lineage>
        <taxon>Bacteria</taxon>
        <taxon>Candidatus Jacksoniibacteriota</taxon>
    </lineage>
</organism>
<feature type="compositionally biased region" description="Polar residues" evidence="1">
    <location>
        <begin position="32"/>
        <end position="44"/>
    </location>
</feature>
<dbReference type="Proteomes" id="UP000178315">
    <property type="component" value="Unassembled WGS sequence"/>
</dbReference>
<gene>
    <name evidence="2" type="ORF">A3H61_04445</name>
</gene>
<dbReference type="EMBL" id="MHJU01000040">
    <property type="protein sequence ID" value="OGY72231.1"/>
    <property type="molecule type" value="Genomic_DNA"/>
</dbReference>
<feature type="region of interest" description="Disordered" evidence="1">
    <location>
        <begin position="11"/>
        <end position="44"/>
    </location>
</feature>